<feature type="region of interest" description="Disordered" evidence="2">
    <location>
        <begin position="276"/>
        <end position="346"/>
    </location>
</feature>
<feature type="region of interest" description="Disordered" evidence="2">
    <location>
        <begin position="209"/>
        <end position="245"/>
    </location>
</feature>
<accession>A0A286USN1</accession>
<dbReference type="EMBL" id="NBII01000002">
    <property type="protein sequence ID" value="PAV22579.1"/>
    <property type="molecule type" value="Genomic_DNA"/>
</dbReference>
<dbReference type="InParanoid" id="A0A286USN1"/>
<evidence type="ECO:0000259" key="3">
    <source>
        <dbReference type="PROSITE" id="PS50157"/>
    </source>
</evidence>
<dbReference type="InterPro" id="IPR036236">
    <property type="entry name" value="Znf_C2H2_sf"/>
</dbReference>
<evidence type="ECO:0000313" key="5">
    <source>
        <dbReference type="Proteomes" id="UP000217199"/>
    </source>
</evidence>
<dbReference type="GO" id="GO:0008270">
    <property type="term" value="F:zinc ion binding"/>
    <property type="evidence" value="ECO:0007669"/>
    <property type="project" value="UniProtKB-KW"/>
</dbReference>
<sequence>MVRAYIKQPSEEKTASKRKGSSAKESTLPSEFPLGPQWPCKLDGCKLRFQREADLKRHQRTAKVHGTSGAIPCPQCDACFTRGDALKRHQKSRCAQSQKPKTALVADARGKKGTPSSVRSSSVETTSKKESEVTSTIINTTPTTLPVQTIMVRPENPTTSIGQQSYYRQTTASSGAYYYPASQNIMSGTFHTILCPRAYYRSAQVNPAPQNSATQINDEPKATEIDIPPSDAQNGTCEHDGLKGSKIEEEKHVDLVTYDIDVEKIVQAVLSIEPKSTEGDMTSSLSTSTAVASEVPIDSSYDNDKDLGTDLDADGEADPDGEGEYQEEEGSLPDGIKELINEDSLI</sequence>
<dbReference type="OrthoDB" id="8922241at2759"/>
<keyword evidence="1" id="KW-0862">Zinc</keyword>
<dbReference type="Pfam" id="PF00096">
    <property type="entry name" value="zf-C2H2"/>
    <property type="match status" value="1"/>
</dbReference>
<dbReference type="SMART" id="SM00355">
    <property type="entry name" value="ZnF_C2H2"/>
    <property type="match status" value="2"/>
</dbReference>
<feature type="compositionally biased region" description="Low complexity" evidence="2">
    <location>
        <begin position="116"/>
        <end position="125"/>
    </location>
</feature>
<keyword evidence="5" id="KW-1185">Reference proteome</keyword>
<feature type="region of interest" description="Disordered" evidence="2">
    <location>
        <begin position="89"/>
        <end position="130"/>
    </location>
</feature>
<feature type="compositionally biased region" description="Acidic residues" evidence="2">
    <location>
        <begin position="309"/>
        <end position="331"/>
    </location>
</feature>
<name>A0A286USN1_9AGAM</name>
<reference evidence="4 5" key="1">
    <citation type="journal article" date="2017" name="Mol. Ecol.">
        <title>Comparative and population genomic landscape of Phellinus noxius: A hypervariable fungus causing root rot in trees.</title>
        <authorList>
            <person name="Chung C.L."/>
            <person name="Lee T.J."/>
            <person name="Akiba M."/>
            <person name="Lee H.H."/>
            <person name="Kuo T.H."/>
            <person name="Liu D."/>
            <person name="Ke H.M."/>
            <person name="Yokoi T."/>
            <person name="Roa M.B."/>
            <person name="Lu M.J."/>
            <person name="Chang Y.Y."/>
            <person name="Ann P.J."/>
            <person name="Tsai J.N."/>
            <person name="Chen C.Y."/>
            <person name="Tzean S.S."/>
            <person name="Ota Y."/>
            <person name="Hattori T."/>
            <person name="Sahashi N."/>
            <person name="Liou R.F."/>
            <person name="Kikuchi T."/>
            <person name="Tsai I.J."/>
        </authorList>
    </citation>
    <scope>NUCLEOTIDE SEQUENCE [LARGE SCALE GENOMIC DNA]</scope>
    <source>
        <strain evidence="4 5">FFPRI411160</strain>
    </source>
</reference>
<evidence type="ECO:0000256" key="2">
    <source>
        <dbReference type="SAM" id="MobiDB-lite"/>
    </source>
</evidence>
<dbReference type="Proteomes" id="UP000217199">
    <property type="component" value="Unassembled WGS sequence"/>
</dbReference>
<dbReference type="InterPro" id="IPR013087">
    <property type="entry name" value="Znf_C2H2_type"/>
</dbReference>
<feature type="region of interest" description="Disordered" evidence="2">
    <location>
        <begin position="1"/>
        <end position="37"/>
    </location>
</feature>
<evidence type="ECO:0000256" key="1">
    <source>
        <dbReference type="PROSITE-ProRule" id="PRU00042"/>
    </source>
</evidence>
<gene>
    <name evidence="4" type="ORF">PNOK_0253600</name>
</gene>
<feature type="domain" description="C2H2-type" evidence="3">
    <location>
        <begin position="38"/>
        <end position="65"/>
    </location>
</feature>
<dbReference type="STRING" id="2282107.A0A286USN1"/>
<keyword evidence="1" id="KW-0863">Zinc-finger</keyword>
<comment type="caution">
    <text evidence="4">The sequence shown here is derived from an EMBL/GenBank/DDBJ whole genome shotgun (WGS) entry which is preliminary data.</text>
</comment>
<protein>
    <recommendedName>
        <fullName evidence="3">C2H2-type domain-containing protein</fullName>
    </recommendedName>
</protein>
<organism evidence="4 5">
    <name type="scientific">Pyrrhoderma noxium</name>
    <dbReference type="NCBI Taxonomy" id="2282107"/>
    <lineage>
        <taxon>Eukaryota</taxon>
        <taxon>Fungi</taxon>
        <taxon>Dikarya</taxon>
        <taxon>Basidiomycota</taxon>
        <taxon>Agaricomycotina</taxon>
        <taxon>Agaricomycetes</taxon>
        <taxon>Hymenochaetales</taxon>
        <taxon>Hymenochaetaceae</taxon>
        <taxon>Pyrrhoderma</taxon>
    </lineage>
</organism>
<dbReference type="PROSITE" id="PS50157">
    <property type="entry name" value="ZINC_FINGER_C2H2_2"/>
    <property type="match status" value="2"/>
</dbReference>
<dbReference type="AlphaFoldDB" id="A0A286USN1"/>
<evidence type="ECO:0000313" key="4">
    <source>
        <dbReference type="EMBL" id="PAV22579.1"/>
    </source>
</evidence>
<dbReference type="Gene3D" id="3.30.160.60">
    <property type="entry name" value="Classic Zinc Finger"/>
    <property type="match status" value="1"/>
</dbReference>
<feature type="domain" description="C2H2-type" evidence="3">
    <location>
        <begin position="71"/>
        <end position="100"/>
    </location>
</feature>
<keyword evidence="1" id="KW-0479">Metal-binding</keyword>
<proteinExistence type="predicted"/>
<dbReference type="SUPFAM" id="SSF57667">
    <property type="entry name" value="beta-beta-alpha zinc fingers"/>
    <property type="match status" value="1"/>
</dbReference>